<evidence type="ECO:0000313" key="4">
    <source>
        <dbReference type="Proteomes" id="UP000318431"/>
    </source>
</evidence>
<dbReference type="InterPro" id="IPR045010">
    <property type="entry name" value="MDR_fam"/>
</dbReference>
<dbReference type="Pfam" id="PF00107">
    <property type="entry name" value="ADH_zinc_N"/>
    <property type="match status" value="1"/>
</dbReference>
<evidence type="ECO:0000256" key="1">
    <source>
        <dbReference type="ARBA" id="ARBA00023002"/>
    </source>
</evidence>
<dbReference type="GO" id="GO:0016628">
    <property type="term" value="F:oxidoreductase activity, acting on the CH-CH group of donors, NAD or NADP as acceptor"/>
    <property type="evidence" value="ECO:0007669"/>
    <property type="project" value="InterPro"/>
</dbReference>
<dbReference type="FunFam" id="3.40.50.720:FF:000121">
    <property type="entry name" value="Prostaglandin reductase 2"/>
    <property type="match status" value="1"/>
</dbReference>
<organism evidence="3 4">
    <name type="scientific">Pseudoduganella lurida</name>
    <dbReference type="NCBI Taxonomy" id="1036180"/>
    <lineage>
        <taxon>Bacteria</taxon>
        <taxon>Pseudomonadati</taxon>
        <taxon>Pseudomonadota</taxon>
        <taxon>Betaproteobacteria</taxon>
        <taxon>Burkholderiales</taxon>
        <taxon>Oxalobacteraceae</taxon>
        <taxon>Telluria group</taxon>
        <taxon>Pseudoduganella</taxon>
    </lineage>
</organism>
<dbReference type="InterPro" id="IPR020843">
    <property type="entry name" value="ER"/>
</dbReference>
<evidence type="ECO:0000259" key="2">
    <source>
        <dbReference type="SMART" id="SM00829"/>
    </source>
</evidence>
<name>A0A562RJS2_9BURK</name>
<sequence>MTPYQRLVLASRPRGEPTADNFRLETVEVPALQDGQLLVRNHYLSLDPYMRGRMSESKSYAASQALDETMIGGTAGEVVASRHPDFAVGDAVVGNGGWTEMTLSDGTGLRKVDTSRIPLSAYLGAVGMPGMTAWYGLNRILELKAGQTLCVSAASGAVGSAVGQLAKLQGVRAVGIAGGPEKCAYVVDELGFDACVDYKAGNLFADLKAAAPDGIDGIFENVAGEVFDAALAQTNAFARVALCGMIAGYNGEDIPLRSVRALLKNRITLRGFIVTEHLDCWPQGLAELGTLVADSKLKYRESVAEGLPAAPEAFIGLLKGRNFGKQLVKLI</sequence>
<dbReference type="RefSeq" id="WP_145646943.1">
    <property type="nucleotide sequence ID" value="NZ_VLLB01000001.1"/>
</dbReference>
<dbReference type="InterPro" id="IPR041694">
    <property type="entry name" value="ADH_N_2"/>
</dbReference>
<dbReference type="Pfam" id="PF16884">
    <property type="entry name" value="ADH_N_2"/>
    <property type="match status" value="1"/>
</dbReference>
<dbReference type="SMART" id="SM00829">
    <property type="entry name" value="PKS_ER"/>
    <property type="match status" value="1"/>
</dbReference>
<dbReference type="SUPFAM" id="SSF51735">
    <property type="entry name" value="NAD(P)-binding Rossmann-fold domains"/>
    <property type="match status" value="1"/>
</dbReference>
<comment type="caution">
    <text evidence="3">The sequence shown here is derived from an EMBL/GenBank/DDBJ whole genome shotgun (WGS) entry which is preliminary data.</text>
</comment>
<evidence type="ECO:0000313" key="3">
    <source>
        <dbReference type="EMBL" id="TWI69173.1"/>
    </source>
</evidence>
<dbReference type="InterPro" id="IPR036291">
    <property type="entry name" value="NAD(P)-bd_dom_sf"/>
</dbReference>
<dbReference type="PANTHER" id="PTHR43205">
    <property type="entry name" value="PROSTAGLANDIN REDUCTASE"/>
    <property type="match status" value="1"/>
</dbReference>
<dbReference type="Proteomes" id="UP000318431">
    <property type="component" value="Unassembled WGS sequence"/>
</dbReference>
<dbReference type="OrthoDB" id="9805663at2"/>
<dbReference type="PANTHER" id="PTHR43205:SF7">
    <property type="entry name" value="PROSTAGLANDIN REDUCTASE 1"/>
    <property type="match status" value="1"/>
</dbReference>
<protein>
    <recommendedName>
        <fullName evidence="2">Enoyl reductase (ER) domain-containing protein</fullName>
    </recommendedName>
</protein>
<dbReference type="CDD" id="cd05288">
    <property type="entry name" value="PGDH"/>
    <property type="match status" value="1"/>
</dbReference>
<dbReference type="Gene3D" id="3.40.50.720">
    <property type="entry name" value="NAD(P)-binding Rossmann-like Domain"/>
    <property type="match status" value="1"/>
</dbReference>
<keyword evidence="1" id="KW-0560">Oxidoreductase</keyword>
<dbReference type="AlphaFoldDB" id="A0A562RJS2"/>
<accession>A0A562RJS2</accession>
<dbReference type="EMBL" id="VLLB01000001">
    <property type="protein sequence ID" value="TWI69173.1"/>
    <property type="molecule type" value="Genomic_DNA"/>
</dbReference>
<reference evidence="3 4" key="1">
    <citation type="journal article" date="2015" name="Stand. Genomic Sci.">
        <title>Genomic Encyclopedia of Bacterial and Archaeal Type Strains, Phase III: the genomes of soil and plant-associated and newly described type strains.</title>
        <authorList>
            <person name="Whitman W.B."/>
            <person name="Woyke T."/>
            <person name="Klenk H.P."/>
            <person name="Zhou Y."/>
            <person name="Lilburn T.G."/>
            <person name="Beck B.J."/>
            <person name="De Vos P."/>
            <person name="Vandamme P."/>
            <person name="Eisen J.A."/>
            <person name="Garrity G."/>
            <person name="Hugenholtz P."/>
            <person name="Kyrpides N.C."/>
        </authorList>
    </citation>
    <scope>NUCLEOTIDE SEQUENCE [LARGE SCALE GENOMIC DNA]</scope>
    <source>
        <strain evidence="3 4">CGMCC 1.10822</strain>
    </source>
</reference>
<keyword evidence="4" id="KW-1185">Reference proteome</keyword>
<dbReference type="InterPro" id="IPR013149">
    <property type="entry name" value="ADH-like_C"/>
</dbReference>
<dbReference type="Gene3D" id="3.90.180.10">
    <property type="entry name" value="Medium-chain alcohol dehydrogenases, catalytic domain"/>
    <property type="match status" value="1"/>
</dbReference>
<feature type="domain" description="Enoyl reductase (ER)" evidence="2">
    <location>
        <begin position="18"/>
        <end position="328"/>
    </location>
</feature>
<dbReference type="SUPFAM" id="SSF50129">
    <property type="entry name" value="GroES-like"/>
    <property type="match status" value="2"/>
</dbReference>
<gene>
    <name evidence="3" type="ORF">IP91_00239</name>
</gene>
<dbReference type="InterPro" id="IPR011032">
    <property type="entry name" value="GroES-like_sf"/>
</dbReference>
<proteinExistence type="predicted"/>